<gene>
    <name evidence="9" type="ORF">V6N12_060344</name>
</gene>
<dbReference type="Gene3D" id="2.30.280.10">
    <property type="entry name" value="SRA-YDG"/>
    <property type="match status" value="1"/>
</dbReference>
<dbReference type="PROSITE" id="PS51015">
    <property type="entry name" value="YDG"/>
    <property type="match status" value="1"/>
</dbReference>
<evidence type="ECO:0000259" key="6">
    <source>
        <dbReference type="PROSITE" id="PS50280"/>
    </source>
</evidence>
<dbReference type="SMART" id="SM00317">
    <property type="entry name" value="SET"/>
    <property type="match status" value="1"/>
</dbReference>
<dbReference type="PANTHER" id="PTHR45660">
    <property type="entry name" value="HISTONE-LYSINE N-METHYLTRANSFERASE SETMAR"/>
    <property type="match status" value="1"/>
</dbReference>
<feature type="region of interest" description="Disordered" evidence="5">
    <location>
        <begin position="317"/>
        <end position="394"/>
    </location>
</feature>
<dbReference type="InterPro" id="IPR015947">
    <property type="entry name" value="PUA-like_sf"/>
</dbReference>
<dbReference type="Pfam" id="PF02182">
    <property type="entry name" value="SAD_SRA"/>
    <property type="match status" value="1"/>
</dbReference>
<dbReference type="Pfam" id="PF05033">
    <property type="entry name" value="Pre-SET"/>
    <property type="match status" value="1"/>
</dbReference>
<feature type="compositionally biased region" description="Basic and acidic residues" evidence="5">
    <location>
        <begin position="334"/>
        <end position="344"/>
    </location>
</feature>
<dbReference type="InterPro" id="IPR036987">
    <property type="entry name" value="SRA-YDG_sf"/>
</dbReference>
<feature type="compositionally biased region" description="Polar residues" evidence="5">
    <location>
        <begin position="345"/>
        <end position="354"/>
    </location>
</feature>
<evidence type="ECO:0000256" key="1">
    <source>
        <dbReference type="ARBA" id="ARBA00004584"/>
    </source>
</evidence>
<keyword evidence="2" id="KW-0158">Chromosome</keyword>
<dbReference type="InterPro" id="IPR051357">
    <property type="entry name" value="H3K9_HMTase_SUVAR3-9"/>
</dbReference>
<sequence>MAIQRRVSPRFQNLKRRVSPRFQNLRNRGNSNIGKTRSASESRKTSSTRVSPRFQNLPSGGNSNIEKTSNASETRKTSNTRVSPRFQNLPSGGNSNMGKIWNASESRKTSDTRVNPRLQNLPNVGNSNVEKIMNSTDSGKTSNTRVSPNSKIEKMCNAANSTETSNTRVSPNSKIEKMCNAANSTETSNTRVSLRFQNLPNVEIWDATDSRKTSNTRVSPKCQSLLNCGNSNTEKIQNVLDSRKISDMRVSPRIQSIPLEKRPYYGSCWKRKSLSDSPGNSNIEKTGNVLDSRNTTSTRVSPRFQSIPLEKRPYYGSCQKRKTSNDSHGNSNIEKIHDVIDSRKTSNTRVSPRFQSIPLEKRPYYGSCQRRKTLDASHGNSNSEKIQNVLDSRKISNTRVSPRFQSIPLEKRPYYGSCQRRKTLNDSHGNSNIEKIQNVLDSRKSSDTRVSPRFQSIPLEKRPYYGSCQKRKTLDASQDTLMVKKHKDGNAELECVSNGSVTVENGEKGAAYPQETGTKGGNYGDDISSIHGTSAAMVVKDKLRLFNKYFLYFSKKEDERCNGVNGGASDHEIVNGETQDKEDACEGNVKQSKCQGLFKLSKCKGRAKQSKTRPDLMAISEASLSLMMLKKNEVLCHKRYFGDLPGIEVGHCFYFRAEMVAVGLHKLLLKGIDYIGSPYVKSEYSGYTFPLAGAIVLSGQYEDDFDNSEEIVYTGEGGIRLLGDKHQVKDQVMLRGNLALKNNKEQSVPVRVIRGHKCDDSYSKTLYIYDGLYKVTDYWDEKGISGFKVFKYRLKRLRGQDNLTSRNQVHFDQAKVSRINQELPGLICNDISNGQEDKCIPVFNLYSPTIAPTGFKYIKSIQVAKNVSIPPDAPGCKCRGKCTNPKSCSCAKLNGGDFPYVSRDGGRLFEAKDVVFECGPNCGCGPECVNRASQKGLKYHLEIYRTKDKGWAVRSLDFIPSGAPVCEYVGILRKNNELEDISENDYIFEIDCWHTMKGIGGRERRLGDVSLPMSNLVDEDEETPESEPEPEFCIDASSFGNVARLINHSCDPNLFVQCILSSHHDVRLARVVLFAADNIPRMQRRAGNDYIKLCNVRVLEFRGFGKKVDLLRWTVSILICRAWASIDEKRNTVMSCPVPAPGLI</sequence>
<feature type="region of interest" description="Disordered" evidence="5">
    <location>
        <begin position="276"/>
        <end position="301"/>
    </location>
</feature>
<dbReference type="PROSITE" id="PS50280">
    <property type="entry name" value="SET"/>
    <property type="match status" value="1"/>
</dbReference>
<dbReference type="InterPro" id="IPR001214">
    <property type="entry name" value="SET_dom"/>
</dbReference>
<dbReference type="InterPro" id="IPR007728">
    <property type="entry name" value="Pre-SET_dom"/>
</dbReference>
<name>A0ABR2D455_9ROSI</name>
<feature type="compositionally biased region" description="Polar residues" evidence="5">
    <location>
        <begin position="117"/>
        <end position="148"/>
    </location>
</feature>
<protein>
    <submittedName>
        <fullName evidence="9">Uncharacterized protein</fullName>
    </submittedName>
</protein>
<reference evidence="9 10" key="1">
    <citation type="journal article" date="2024" name="G3 (Bethesda)">
        <title>Genome assembly of Hibiscus sabdariffa L. provides insights into metabolisms of medicinal natural products.</title>
        <authorList>
            <person name="Kim T."/>
        </authorList>
    </citation>
    <scope>NUCLEOTIDE SEQUENCE [LARGE SCALE GENOMIC DNA]</scope>
    <source>
        <strain evidence="9">TK-2024</strain>
        <tissue evidence="9">Old leaves</tissue>
    </source>
</reference>
<comment type="subcellular location">
    <subcellularLocation>
        <location evidence="1">Chromosome</location>
        <location evidence="1">Centromere</location>
    </subcellularLocation>
    <subcellularLocation>
        <location evidence="4">Nucleus</location>
    </subcellularLocation>
</comment>
<dbReference type="PANTHER" id="PTHR45660:SF91">
    <property type="entry name" value="HISTONE-LYSINE N-METHYLTRANSFERASE, H3 LYSINE-9 SPECIFIC SUVH4-LIKE ISOFORM X1"/>
    <property type="match status" value="1"/>
</dbReference>
<dbReference type="Gene3D" id="2.170.270.10">
    <property type="entry name" value="SET domain"/>
    <property type="match status" value="1"/>
</dbReference>
<dbReference type="SUPFAM" id="SSF88697">
    <property type="entry name" value="PUA domain-like"/>
    <property type="match status" value="1"/>
</dbReference>
<keyword evidence="3 4" id="KW-0539">Nucleus</keyword>
<dbReference type="PROSITE" id="PS50867">
    <property type="entry name" value="PRE_SET"/>
    <property type="match status" value="1"/>
</dbReference>
<feature type="domain" description="YDG" evidence="8">
    <location>
        <begin position="642"/>
        <end position="796"/>
    </location>
</feature>
<dbReference type="Proteomes" id="UP001472677">
    <property type="component" value="Unassembled WGS sequence"/>
</dbReference>
<feature type="compositionally biased region" description="Polar residues" evidence="5">
    <location>
        <begin position="378"/>
        <end position="394"/>
    </location>
</feature>
<evidence type="ECO:0000313" key="10">
    <source>
        <dbReference type="Proteomes" id="UP001472677"/>
    </source>
</evidence>
<evidence type="ECO:0000256" key="3">
    <source>
        <dbReference type="ARBA" id="ARBA00023242"/>
    </source>
</evidence>
<dbReference type="InterPro" id="IPR046341">
    <property type="entry name" value="SET_dom_sf"/>
</dbReference>
<feature type="region of interest" description="Disordered" evidence="5">
    <location>
        <begin position="1"/>
        <end position="148"/>
    </location>
</feature>
<proteinExistence type="predicted"/>
<organism evidence="9 10">
    <name type="scientific">Hibiscus sabdariffa</name>
    <name type="common">roselle</name>
    <dbReference type="NCBI Taxonomy" id="183260"/>
    <lineage>
        <taxon>Eukaryota</taxon>
        <taxon>Viridiplantae</taxon>
        <taxon>Streptophyta</taxon>
        <taxon>Embryophyta</taxon>
        <taxon>Tracheophyta</taxon>
        <taxon>Spermatophyta</taxon>
        <taxon>Magnoliopsida</taxon>
        <taxon>eudicotyledons</taxon>
        <taxon>Gunneridae</taxon>
        <taxon>Pentapetalae</taxon>
        <taxon>rosids</taxon>
        <taxon>malvids</taxon>
        <taxon>Malvales</taxon>
        <taxon>Malvaceae</taxon>
        <taxon>Malvoideae</taxon>
        <taxon>Hibiscus</taxon>
    </lineage>
</organism>
<feature type="domain" description="SET" evidence="6">
    <location>
        <begin position="939"/>
        <end position="1091"/>
    </location>
</feature>
<dbReference type="SUPFAM" id="SSF82199">
    <property type="entry name" value="SET domain"/>
    <property type="match status" value="1"/>
</dbReference>
<feature type="compositionally biased region" description="Polar residues" evidence="5">
    <location>
        <begin position="45"/>
        <end position="97"/>
    </location>
</feature>
<accession>A0ABR2D455</accession>
<evidence type="ECO:0000256" key="4">
    <source>
        <dbReference type="PROSITE-ProRule" id="PRU00358"/>
    </source>
</evidence>
<dbReference type="SMART" id="SM00468">
    <property type="entry name" value="PreSET"/>
    <property type="match status" value="1"/>
</dbReference>
<dbReference type="SMART" id="SM00466">
    <property type="entry name" value="SRA"/>
    <property type="match status" value="1"/>
</dbReference>
<evidence type="ECO:0000256" key="5">
    <source>
        <dbReference type="SAM" id="MobiDB-lite"/>
    </source>
</evidence>
<comment type="caution">
    <text evidence="9">The sequence shown here is derived from an EMBL/GenBank/DDBJ whole genome shotgun (WGS) entry which is preliminary data.</text>
</comment>
<dbReference type="EMBL" id="JBBPBM010000036">
    <property type="protein sequence ID" value="KAK8529565.1"/>
    <property type="molecule type" value="Genomic_DNA"/>
</dbReference>
<feature type="compositionally biased region" description="Polar residues" evidence="5">
    <location>
        <begin position="21"/>
        <end position="37"/>
    </location>
</feature>
<dbReference type="Pfam" id="PF00856">
    <property type="entry name" value="SET"/>
    <property type="match status" value="1"/>
</dbReference>
<evidence type="ECO:0000313" key="9">
    <source>
        <dbReference type="EMBL" id="KAK8529565.1"/>
    </source>
</evidence>
<feature type="domain" description="Pre-SET" evidence="7">
    <location>
        <begin position="874"/>
        <end position="936"/>
    </location>
</feature>
<evidence type="ECO:0000259" key="8">
    <source>
        <dbReference type="PROSITE" id="PS51015"/>
    </source>
</evidence>
<evidence type="ECO:0000256" key="2">
    <source>
        <dbReference type="ARBA" id="ARBA00022454"/>
    </source>
</evidence>
<dbReference type="InterPro" id="IPR003105">
    <property type="entry name" value="SRA_YDG"/>
</dbReference>
<keyword evidence="10" id="KW-1185">Reference proteome</keyword>
<evidence type="ECO:0000259" key="7">
    <source>
        <dbReference type="PROSITE" id="PS50867"/>
    </source>
</evidence>